<organism evidence="1 2">
    <name type="scientific">Pelagibaculum spongiae</name>
    <dbReference type="NCBI Taxonomy" id="2080658"/>
    <lineage>
        <taxon>Bacteria</taxon>
        <taxon>Pseudomonadati</taxon>
        <taxon>Pseudomonadota</taxon>
        <taxon>Gammaproteobacteria</taxon>
        <taxon>Oceanospirillales</taxon>
        <taxon>Pelagibaculum</taxon>
    </lineage>
</organism>
<evidence type="ECO:0000313" key="2">
    <source>
        <dbReference type="Proteomes" id="UP000244906"/>
    </source>
</evidence>
<protein>
    <submittedName>
        <fullName evidence="1">Uncharacterized protein</fullName>
    </submittedName>
</protein>
<name>A0A2V1GQU9_9GAMM</name>
<evidence type="ECO:0000313" key="1">
    <source>
        <dbReference type="EMBL" id="PVZ66361.1"/>
    </source>
</evidence>
<dbReference type="Proteomes" id="UP000244906">
    <property type="component" value="Unassembled WGS sequence"/>
</dbReference>
<dbReference type="AlphaFoldDB" id="A0A2V1GQU9"/>
<gene>
    <name evidence="1" type="ORF">DC094_16825</name>
</gene>
<dbReference type="EMBL" id="QDDL01000008">
    <property type="protein sequence ID" value="PVZ66361.1"/>
    <property type="molecule type" value="Genomic_DNA"/>
</dbReference>
<proteinExistence type="predicted"/>
<accession>A0A2V1GQU9</accession>
<reference evidence="1 2" key="1">
    <citation type="submission" date="2018-04" db="EMBL/GenBank/DDBJ databases">
        <title>Thalassorhabdus spongiae gen. nov., sp. nov., isolated from a marine sponge in South-West Iceland.</title>
        <authorList>
            <person name="Knobloch S."/>
            <person name="Daussin A."/>
            <person name="Johannsson R."/>
            <person name="Marteinsson V.T."/>
        </authorList>
    </citation>
    <scope>NUCLEOTIDE SEQUENCE [LARGE SCALE GENOMIC DNA]</scope>
    <source>
        <strain evidence="1 2">Hp12</strain>
    </source>
</reference>
<comment type="caution">
    <text evidence="1">The sequence shown here is derived from an EMBL/GenBank/DDBJ whole genome shotgun (WGS) entry which is preliminary data.</text>
</comment>
<dbReference type="RefSeq" id="WP_133245593.1">
    <property type="nucleotide sequence ID" value="NZ_CAWNYD010000008.1"/>
</dbReference>
<keyword evidence="2" id="KW-1185">Reference proteome</keyword>
<sequence length="180" mass="20067">MSWRLLGNGCDKRFYIKENSEVVGSFGAICCSDSVASREMKAYIRLKCAGLSSLLPAVLPWTQGNILPEGITIKPQYMIERLHIGRTFKPQMCVFNVSRQVNAELNKGDKIKILKSLKLIEDNLFQVCNIVGELTLAICAQKKDMFLLDFSPGETGSTAISQIDTIKSGINNLKKRMEDC</sequence>